<sequence length="75" mass="8879">MLPLYDLRRPRVPRHTQRSDNEYLADLKEVVQEFFDCRKSDDGLAKPTIQENRGFLVLKDKLFGVCLVEMRFIAH</sequence>
<reference evidence="2" key="1">
    <citation type="journal article" date="2019" name="Int. J. Syst. Evol. Microbiol.">
        <title>The Global Catalogue of Microorganisms (GCM) 10K type strain sequencing project: providing services to taxonomists for standard genome sequencing and annotation.</title>
        <authorList>
            <consortium name="The Broad Institute Genomics Platform"/>
            <consortium name="The Broad Institute Genome Sequencing Center for Infectious Disease"/>
            <person name="Wu L."/>
            <person name="Ma J."/>
        </authorList>
    </citation>
    <scope>NUCLEOTIDE SEQUENCE [LARGE SCALE GENOMIC DNA]</scope>
    <source>
        <strain evidence="2">JCM 8542</strain>
    </source>
</reference>
<comment type="caution">
    <text evidence="1">The sequence shown here is derived from an EMBL/GenBank/DDBJ whole genome shotgun (WGS) entry which is preliminary data.</text>
</comment>
<dbReference type="Proteomes" id="UP001500399">
    <property type="component" value="Unassembled WGS sequence"/>
</dbReference>
<dbReference type="EMBL" id="BAAACR010000001">
    <property type="protein sequence ID" value="GAA0201840.1"/>
    <property type="molecule type" value="Genomic_DNA"/>
</dbReference>
<protein>
    <submittedName>
        <fullName evidence="1">Uncharacterized protein</fullName>
    </submittedName>
</protein>
<keyword evidence="2" id="KW-1185">Reference proteome</keyword>
<proteinExistence type="predicted"/>
<evidence type="ECO:0000313" key="2">
    <source>
        <dbReference type="Proteomes" id="UP001500399"/>
    </source>
</evidence>
<organism evidence="1 2">
    <name type="scientific">Selenomonas dianae</name>
    <dbReference type="NCBI Taxonomy" id="135079"/>
    <lineage>
        <taxon>Bacteria</taxon>
        <taxon>Bacillati</taxon>
        <taxon>Bacillota</taxon>
        <taxon>Negativicutes</taxon>
        <taxon>Selenomonadales</taxon>
        <taxon>Selenomonadaceae</taxon>
        <taxon>Selenomonas</taxon>
    </lineage>
</organism>
<evidence type="ECO:0000313" key="1">
    <source>
        <dbReference type="EMBL" id="GAA0201840.1"/>
    </source>
</evidence>
<accession>A0ABP3CGI2</accession>
<gene>
    <name evidence="1" type="ORF">GCM10008919_01510</name>
</gene>
<name>A0ABP3CGI2_9FIRM</name>